<evidence type="ECO:0000313" key="5">
    <source>
        <dbReference type="Proteomes" id="UP000182658"/>
    </source>
</evidence>
<dbReference type="AlphaFoldDB" id="A0A1J7JY87"/>
<evidence type="ECO:0000256" key="3">
    <source>
        <dbReference type="SAM" id="SignalP"/>
    </source>
</evidence>
<keyword evidence="2" id="KW-0472">Membrane</keyword>
<evidence type="ECO:0008006" key="6">
    <source>
        <dbReference type="Google" id="ProtNLM"/>
    </source>
</evidence>
<organism evidence="4 5">
    <name type="scientific">Coniochaeta ligniaria NRRL 30616</name>
    <dbReference type="NCBI Taxonomy" id="1408157"/>
    <lineage>
        <taxon>Eukaryota</taxon>
        <taxon>Fungi</taxon>
        <taxon>Dikarya</taxon>
        <taxon>Ascomycota</taxon>
        <taxon>Pezizomycotina</taxon>
        <taxon>Sordariomycetes</taxon>
        <taxon>Sordariomycetidae</taxon>
        <taxon>Coniochaetales</taxon>
        <taxon>Coniochaetaceae</taxon>
        <taxon>Coniochaeta</taxon>
    </lineage>
</organism>
<reference evidence="4 5" key="1">
    <citation type="submission" date="2016-10" db="EMBL/GenBank/DDBJ databases">
        <title>Draft genome sequence of Coniochaeta ligniaria NRRL30616, a lignocellulolytic fungus for bioabatement of inhibitors in plant biomass hydrolysates.</title>
        <authorList>
            <consortium name="DOE Joint Genome Institute"/>
            <person name="Jimenez D.J."/>
            <person name="Hector R.E."/>
            <person name="Riley R."/>
            <person name="Sun H."/>
            <person name="Grigoriev I.V."/>
            <person name="Van Elsas J.D."/>
            <person name="Nichols N.N."/>
        </authorList>
    </citation>
    <scope>NUCLEOTIDE SEQUENCE [LARGE SCALE GENOMIC DNA]</scope>
    <source>
        <strain evidence="4 5">NRRL 30616</strain>
    </source>
</reference>
<evidence type="ECO:0000256" key="1">
    <source>
        <dbReference type="SAM" id="MobiDB-lite"/>
    </source>
</evidence>
<proteinExistence type="predicted"/>
<evidence type="ECO:0000256" key="2">
    <source>
        <dbReference type="SAM" id="Phobius"/>
    </source>
</evidence>
<feature type="region of interest" description="Disordered" evidence="1">
    <location>
        <begin position="141"/>
        <end position="193"/>
    </location>
</feature>
<dbReference type="Proteomes" id="UP000182658">
    <property type="component" value="Unassembled WGS sequence"/>
</dbReference>
<dbReference type="InParanoid" id="A0A1J7JY87"/>
<feature type="chain" id="PRO_5011955877" description="Chitin-binding type-1 domain-containing protein" evidence="3">
    <location>
        <begin position="23"/>
        <end position="264"/>
    </location>
</feature>
<gene>
    <name evidence="4" type="ORF">CONLIGDRAFT_41516</name>
</gene>
<feature type="signal peptide" evidence="3">
    <location>
        <begin position="1"/>
        <end position="22"/>
    </location>
</feature>
<name>A0A1J7JY87_9PEZI</name>
<feature type="transmembrane region" description="Helical" evidence="2">
    <location>
        <begin position="245"/>
        <end position="263"/>
    </location>
</feature>
<dbReference type="OrthoDB" id="5409186at2759"/>
<feature type="compositionally biased region" description="Low complexity" evidence="1">
    <location>
        <begin position="143"/>
        <end position="188"/>
    </location>
</feature>
<keyword evidence="2" id="KW-0812">Transmembrane</keyword>
<protein>
    <recommendedName>
        <fullName evidence="6">Chitin-binding type-1 domain-containing protein</fullName>
    </recommendedName>
</protein>
<sequence length="264" mass="27180">MVRVTPFLPLISTAALLAPTSANRQESYAAVVHPTHVASLHMRRQLLTCEQTYGLNWTTCGDAASTFCYNPSEGQVRATRLPASPTPIPIPQLTRSGNTQACCAQDAGYCDAGTWCAPVAGFCCLDGEDVATCAREAGFEVPASSGSGADTTVSSTTTFTRSSTTTTSSSTTTSTTLSGSGSAASSGSEQLPTSCTTVGGLTWTSVYPATITGGFVNGSSSTNSTDSAVPSSTFVRISVAQKEQWTLVWMTVAIGVVGVFMATC</sequence>
<dbReference type="EMBL" id="KV875093">
    <property type="protein sequence ID" value="OIW35088.1"/>
    <property type="molecule type" value="Genomic_DNA"/>
</dbReference>
<keyword evidence="2" id="KW-1133">Transmembrane helix</keyword>
<keyword evidence="5" id="KW-1185">Reference proteome</keyword>
<keyword evidence="3" id="KW-0732">Signal</keyword>
<evidence type="ECO:0000313" key="4">
    <source>
        <dbReference type="EMBL" id="OIW35088.1"/>
    </source>
</evidence>
<accession>A0A1J7JY87</accession>